<dbReference type="PANTHER" id="PTHR43553">
    <property type="entry name" value="HEAVY METAL TRANSPORTER"/>
    <property type="match status" value="1"/>
</dbReference>
<dbReference type="GO" id="GO:0005524">
    <property type="term" value="F:ATP binding"/>
    <property type="evidence" value="ECO:0007669"/>
    <property type="project" value="UniProtKB-KW"/>
</dbReference>
<evidence type="ECO:0000256" key="8">
    <source>
        <dbReference type="ARBA" id="ARBA00023136"/>
    </source>
</evidence>
<feature type="domain" description="ABC transporter" evidence="9">
    <location>
        <begin position="11"/>
        <end position="252"/>
    </location>
</feature>
<evidence type="ECO:0000259" key="9">
    <source>
        <dbReference type="PROSITE" id="PS50893"/>
    </source>
</evidence>
<dbReference type="InterPro" id="IPR050095">
    <property type="entry name" value="ECF_ABC_transporter_ATP-bd"/>
</dbReference>
<evidence type="ECO:0000256" key="6">
    <source>
        <dbReference type="ARBA" id="ARBA00022840"/>
    </source>
</evidence>
<reference evidence="10 11" key="1">
    <citation type="submission" date="2023-02" db="EMBL/GenBank/DDBJ databases">
        <title>Oceanobacillus kimchii IFOP_LL358 isolated form Alexandrium catenella lab strain.</title>
        <authorList>
            <person name="Gajardo G."/>
            <person name="Ueki S."/>
            <person name="Maruyama F."/>
        </authorList>
    </citation>
    <scope>NUCLEOTIDE SEQUENCE [LARGE SCALE GENOMIC DNA]</scope>
    <source>
        <strain evidence="10 11">IFOP_LL358</strain>
    </source>
</reference>
<dbReference type="PROSITE" id="PS50893">
    <property type="entry name" value="ABC_TRANSPORTER_2"/>
    <property type="match status" value="2"/>
</dbReference>
<accession>A0ABQ5TL44</accession>
<dbReference type="CDD" id="cd03225">
    <property type="entry name" value="ABC_cobalt_CbiO_domain1"/>
    <property type="match status" value="2"/>
</dbReference>
<feature type="domain" description="ABC transporter" evidence="9">
    <location>
        <begin position="278"/>
        <end position="510"/>
    </location>
</feature>
<dbReference type="InterPro" id="IPR015856">
    <property type="entry name" value="ABC_transpr_CbiO/EcfA_su"/>
</dbReference>
<name>A0ABQ5TL44_9BACI</name>
<evidence type="ECO:0000256" key="2">
    <source>
        <dbReference type="ARBA" id="ARBA00005417"/>
    </source>
</evidence>
<organism evidence="10 11">
    <name type="scientific">Oceanobacillus kimchii</name>
    <dbReference type="NCBI Taxonomy" id="746691"/>
    <lineage>
        <taxon>Bacteria</taxon>
        <taxon>Bacillati</taxon>
        <taxon>Bacillota</taxon>
        <taxon>Bacilli</taxon>
        <taxon>Bacillales</taxon>
        <taxon>Bacillaceae</taxon>
        <taxon>Oceanobacillus</taxon>
    </lineage>
</organism>
<dbReference type="Pfam" id="PF00005">
    <property type="entry name" value="ABC_tran"/>
    <property type="match status" value="2"/>
</dbReference>
<gene>
    <name evidence="10" type="primary">ykoD</name>
    <name evidence="10" type="ORF">MACH08_10460</name>
</gene>
<evidence type="ECO:0000256" key="1">
    <source>
        <dbReference type="ARBA" id="ARBA00004202"/>
    </source>
</evidence>
<proteinExistence type="inferred from homology"/>
<keyword evidence="8" id="KW-0472">Membrane</keyword>
<keyword evidence="3" id="KW-0813">Transport</keyword>
<dbReference type="InterPro" id="IPR027417">
    <property type="entry name" value="P-loop_NTPase"/>
</dbReference>
<dbReference type="Proteomes" id="UP001275436">
    <property type="component" value="Unassembled WGS sequence"/>
</dbReference>
<evidence type="ECO:0000256" key="3">
    <source>
        <dbReference type="ARBA" id="ARBA00022448"/>
    </source>
</evidence>
<dbReference type="Gene3D" id="3.40.50.300">
    <property type="entry name" value="P-loop containing nucleotide triphosphate hydrolases"/>
    <property type="match status" value="2"/>
</dbReference>
<keyword evidence="4" id="KW-1003">Cell membrane</keyword>
<evidence type="ECO:0000256" key="5">
    <source>
        <dbReference type="ARBA" id="ARBA00022741"/>
    </source>
</evidence>
<evidence type="ECO:0000313" key="10">
    <source>
        <dbReference type="EMBL" id="GLO65262.1"/>
    </source>
</evidence>
<evidence type="ECO:0000256" key="4">
    <source>
        <dbReference type="ARBA" id="ARBA00022475"/>
    </source>
</evidence>
<dbReference type="NCBIfam" id="NF010167">
    <property type="entry name" value="PRK13648.1"/>
    <property type="match status" value="2"/>
</dbReference>
<evidence type="ECO:0000313" key="11">
    <source>
        <dbReference type="Proteomes" id="UP001275436"/>
    </source>
</evidence>
<comment type="caution">
    <text evidence="10">The sequence shown here is derived from an EMBL/GenBank/DDBJ whole genome shotgun (WGS) entry which is preliminary data.</text>
</comment>
<dbReference type="SUPFAM" id="SSF52540">
    <property type="entry name" value="P-loop containing nucleoside triphosphate hydrolases"/>
    <property type="match status" value="2"/>
</dbReference>
<evidence type="ECO:0000256" key="7">
    <source>
        <dbReference type="ARBA" id="ARBA00022967"/>
    </source>
</evidence>
<keyword evidence="7" id="KW-1278">Translocase</keyword>
<dbReference type="RefSeq" id="WP_017795949.1">
    <property type="nucleotide sequence ID" value="NZ_BSKO01000001.1"/>
</dbReference>
<dbReference type="InterPro" id="IPR017871">
    <property type="entry name" value="ABC_transporter-like_CS"/>
</dbReference>
<dbReference type="InterPro" id="IPR003593">
    <property type="entry name" value="AAA+_ATPase"/>
</dbReference>
<comment type="similarity">
    <text evidence="2">Belongs to the ABC transporter superfamily.</text>
</comment>
<keyword evidence="11" id="KW-1185">Reference proteome</keyword>
<dbReference type="SMART" id="SM00382">
    <property type="entry name" value="AAA"/>
    <property type="match status" value="2"/>
</dbReference>
<protein>
    <submittedName>
        <fullName evidence="10">HMP/thiamine import ATP-binding protein YkoD</fullName>
    </submittedName>
</protein>
<dbReference type="PANTHER" id="PTHR43553:SF19">
    <property type="entry name" value="HMP_THIAMINE IMPORT ATP-BINDING PROTEIN YKOD-RELATED"/>
    <property type="match status" value="1"/>
</dbReference>
<dbReference type="PROSITE" id="PS00211">
    <property type="entry name" value="ABC_TRANSPORTER_1"/>
    <property type="match status" value="2"/>
</dbReference>
<dbReference type="EMBL" id="BSKO01000001">
    <property type="protein sequence ID" value="GLO65262.1"/>
    <property type="molecule type" value="Genomic_DNA"/>
</dbReference>
<keyword evidence="5" id="KW-0547">Nucleotide-binding</keyword>
<keyword evidence="6 10" id="KW-0067">ATP-binding</keyword>
<comment type="subcellular location">
    <subcellularLocation>
        <location evidence="1">Cell membrane</location>
        <topology evidence="1">Peripheral membrane protein</topology>
    </subcellularLocation>
</comment>
<dbReference type="InterPro" id="IPR003439">
    <property type="entry name" value="ABC_transporter-like_ATP-bd"/>
</dbReference>
<sequence>MNKELLDQPLFKLNNFSFFYNTNQTASINQLSLSIYENEITILMGASGSGKSTLALCLNGLYPEAVEGTTKGTLLYKGKTIADYPRGVINQEVGIVFQDPESQFCMVRVEDELAFVLENLSIPRSEMKRKITNVLQQIGMLEYMNTDIHHLSGGQKQKIALASVLLMEPRYIILDEPTANLDPMSRLEFIELIIAIQKETNIGILVIEHQVDDWEIYAHRLVVLSKESQIQLDEKPKTAFEVHQNVLEKHQIAIPMKYLDNPSTTRKVAHKKTMDVCLEVHHLHYYQKKSAILNEISFSINQGEFMAILGENGAGKSTLLQCLIGLKKYYSGSILFQGKELQDLDRKTLSKHTGFVFQQPEHQFICDTVFDEVAFGMRLNNYSTSEINKRTIPLLRAFRLLDHQWKNPFTLSGGQKRRLSVATMLDETPDLLLFDEPTFGQDAHTTKELMNMILDLQGQGTAIIFVTHDMDLVDTYCERALVINEGRVCFDGSPQSLWNQKELLQDARLREPYRVRECRNRNVVHVR</sequence>